<dbReference type="PROSITE" id="PS51462">
    <property type="entry name" value="NUDIX"/>
    <property type="match status" value="1"/>
</dbReference>
<dbReference type="Gene3D" id="3.90.79.10">
    <property type="entry name" value="Nucleoside Triphosphate Pyrophosphohydrolase"/>
    <property type="match status" value="1"/>
</dbReference>
<dbReference type="InterPro" id="IPR000086">
    <property type="entry name" value="NUDIX_hydrolase_dom"/>
</dbReference>
<evidence type="ECO:0000256" key="4">
    <source>
        <dbReference type="SAM" id="Phobius"/>
    </source>
</evidence>
<dbReference type="FunFam" id="3.90.79.10:FF:000015">
    <property type="entry name" value="Nudix hydrolase 8"/>
    <property type="match status" value="1"/>
</dbReference>
<dbReference type="GO" id="GO:0051287">
    <property type="term" value="F:NAD binding"/>
    <property type="evidence" value="ECO:0007669"/>
    <property type="project" value="TreeGrafter"/>
</dbReference>
<comment type="similarity">
    <text evidence="1">Belongs to the Nudix hydrolase family.</text>
</comment>
<evidence type="ECO:0000256" key="3">
    <source>
        <dbReference type="ARBA" id="ARBA00022801"/>
    </source>
</evidence>
<keyword evidence="2" id="KW-0479">Metal-binding</keyword>
<protein>
    <recommendedName>
        <fullName evidence="5">Nudix hydrolase domain-containing protein</fullName>
    </recommendedName>
</protein>
<gene>
    <name evidence="6" type="ORF">DCAF_LOCUS119</name>
</gene>
<sequence>MASSPSTSLLPIKEQIVPENEVQQIGLPDADEDQYSGVTVHMKELMDSDVYVALLRVSISQWRQQGKKGIWIKLPIQLADLVVPTIKEGFKYHHAEPDYLMLVHWIPETPNTLPANASHYAGIGAFVMNINREVLVVKEKHGEFEQEDVWKLPTGVVNQFVDSEIFHRQGEDICAGAIREVREETAIHTEFAEILAFQQFHQQLHGKSNLFFVCMLRPLSFKIKKQDSEIEAAQWMPIEEYVNQPYHQKHKSFDYIANICLKKSQNDYSGFSSVPTSTSSSTKPNLYFNGQDFKIILVNLLPGEYTDWNPVHRVILIDVLPSTFRAFVISIFFAFTGAFSSLLTRGQLPRDV</sequence>
<dbReference type="CDD" id="cd04670">
    <property type="entry name" value="NUDIX_ASFGF2_Nudt6"/>
    <property type="match status" value="1"/>
</dbReference>
<organism evidence="6 7">
    <name type="scientific">Dovyalis caffra</name>
    <dbReference type="NCBI Taxonomy" id="77055"/>
    <lineage>
        <taxon>Eukaryota</taxon>
        <taxon>Viridiplantae</taxon>
        <taxon>Streptophyta</taxon>
        <taxon>Embryophyta</taxon>
        <taxon>Tracheophyta</taxon>
        <taxon>Spermatophyta</taxon>
        <taxon>Magnoliopsida</taxon>
        <taxon>eudicotyledons</taxon>
        <taxon>Gunneridae</taxon>
        <taxon>Pentapetalae</taxon>
        <taxon>rosids</taxon>
        <taxon>fabids</taxon>
        <taxon>Malpighiales</taxon>
        <taxon>Salicaceae</taxon>
        <taxon>Flacourtieae</taxon>
        <taxon>Dovyalis</taxon>
    </lineage>
</organism>
<dbReference type="GO" id="GO:0046872">
    <property type="term" value="F:metal ion binding"/>
    <property type="evidence" value="ECO:0007669"/>
    <property type="project" value="UniProtKB-KW"/>
</dbReference>
<dbReference type="AlphaFoldDB" id="A0AAV1QQR7"/>
<keyword evidence="4" id="KW-0472">Membrane</keyword>
<dbReference type="Proteomes" id="UP001314170">
    <property type="component" value="Unassembled WGS sequence"/>
</dbReference>
<keyword evidence="4" id="KW-0812">Transmembrane</keyword>
<evidence type="ECO:0000259" key="5">
    <source>
        <dbReference type="PROSITE" id="PS51462"/>
    </source>
</evidence>
<dbReference type="GO" id="GO:0047631">
    <property type="term" value="F:ADP-ribose diphosphatase activity"/>
    <property type="evidence" value="ECO:0007669"/>
    <property type="project" value="TreeGrafter"/>
</dbReference>
<dbReference type="InterPro" id="IPR040618">
    <property type="entry name" value="Pre-Nudix"/>
</dbReference>
<keyword evidence="7" id="KW-1185">Reference proteome</keyword>
<keyword evidence="4" id="KW-1133">Transmembrane helix</keyword>
<dbReference type="PANTHER" id="PTHR13994:SF26">
    <property type="entry name" value="NUDIX HYDROLASE 5-RELATED"/>
    <property type="match status" value="1"/>
</dbReference>
<dbReference type="Gene3D" id="3.40.630.30">
    <property type="match status" value="1"/>
</dbReference>
<dbReference type="InterPro" id="IPR003293">
    <property type="entry name" value="Nudix_hydrolase6-like"/>
</dbReference>
<evidence type="ECO:0000256" key="2">
    <source>
        <dbReference type="ARBA" id="ARBA00022723"/>
    </source>
</evidence>
<dbReference type="SUPFAM" id="SSF55811">
    <property type="entry name" value="Nudix"/>
    <property type="match status" value="1"/>
</dbReference>
<keyword evidence="3" id="KW-0378">Hydrolase</keyword>
<feature type="domain" description="Nudix hydrolase" evidence="5">
    <location>
        <begin position="118"/>
        <end position="258"/>
    </location>
</feature>
<dbReference type="InterPro" id="IPR015797">
    <property type="entry name" value="NUDIX_hydrolase-like_dom_sf"/>
</dbReference>
<evidence type="ECO:0000256" key="1">
    <source>
        <dbReference type="ARBA" id="ARBA00005582"/>
    </source>
</evidence>
<proteinExistence type="inferred from homology"/>
<reference evidence="6 7" key="1">
    <citation type="submission" date="2024-01" db="EMBL/GenBank/DDBJ databases">
        <authorList>
            <person name="Waweru B."/>
        </authorList>
    </citation>
    <scope>NUCLEOTIDE SEQUENCE [LARGE SCALE GENOMIC DNA]</scope>
</reference>
<dbReference type="Pfam" id="PF00293">
    <property type="entry name" value="NUDIX"/>
    <property type="match status" value="1"/>
</dbReference>
<dbReference type="PANTHER" id="PTHR13994">
    <property type="entry name" value="NUDIX HYDROLASE RELATED"/>
    <property type="match status" value="1"/>
</dbReference>
<feature type="transmembrane region" description="Helical" evidence="4">
    <location>
        <begin position="324"/>
        <end position="343"/>
    </location>
</feature>
<name>A0AAV1QQR7_9ROSI</name>
<comment type="caution">
    <text evidence="6">The sequence shown here is derived from an EMBL/GenBank/DDBJ whole genome shotgun (WGS) entry which is preliminary data.</text>
</comment>
<evidence type="ECO:0000313" key="7">
    <source>
        <dbReference type="Proteomes" id="UP001314170"/>
    </source>
</evidence>
<accession>A0AAV1QQR7</accession>
<dbReference type="Pfam" id="PF18290">
    <property type="entry name" value="Nudix_hydro"/>
    <property type="match status" value="1"/>
</dbReference>
<dbReference type="GO" id="GO:0035529">
    <property type="term" value="F:NADH pyrophosphatase activity"/>
    <property type="evidence" value="ECO:0007669"/>
    <property type="project" value="TreeGrafter"/>
</dbReference>
<dbReference type="FunFam" id="3.40.630.30:FF:000016">
    <property type="entry name" value="nudix hydrolase 2"/>
    <property type="match status" value="1"/>
</dbReference>
<evidence type="ECO:0000313" key="6">
    <source>
        <dbReference type="EMBL" id="CAK7322509.1"/>
    </source>
</evidence>
<dbReference type="EMBL" id="CAWUPB010000026">
    <property type="protein sequence ID" value="CAK7322509.1"/>
    <property type="molecule type" value="Genomic_DNA"/>
</dbReference>